<keyword evidence="3" id="KW-1185">Reference proteome</keyword>
<accession>A0A6J0BWB0</accession>
<evidence type="ECO:0000313" key="3">
    <source>
        <dbReference type="Proteomes" id="UP000829291"/>
    </source>
</evidence>
<keyword evidence="1" id="KW-0472">Membrane</keyword>
<feature type="transmembrane region" description="Helical" evidence="1">
    <location>
        <begin position="12"/>
        <end position="31"/>
    </location>
</feature>
<keyword evidence="1" id="KW-0812">Transmembrane</keyword>
<dbReference type="PANTHER" id="PTHR21113:SF14">
    <property type="entry name" value="LP24064P"/>
    <property type="match status" value="1"/>
</dbReference>
<dbReference type="Pfam" id="PF03067">
    <property type="entry name" value="LPMO_10"/>
    <property type="match status" value="1"/>
</dbReference>
<dbReference type="OrthoDB" id="64893at2759"/>
<gene>
    <name evidence="4" type="primary">LOC107223546</name>
</gene>
<proteinExistence type="predicted"/>
<feature type="domain" description="Chitin-binding type-4" evidence="2">
    <location>
        <begin position="27"/>
        <end position="221"/>
    </location>
</feature>
<evidence type="ECO:0000259" key="2">
    <source>
        <dbReference type="Pfam" id="PF03067"/>
    </source>
</evidence>
<protein>
    <submittedName>
        <fullName evidence="4">Uncharacterized protein LOC107223546</fullName>
    </submittedName>
</protein>
<dbReference type="GeneID" id="107223546"/>
<dbReference type="InParanoid" id="A0A6J0BWB0"/>
<dbReference type="AlphaFoldDB" id="A0A6J0BWB0"/>
<dbReference type="RefSeq" id="XP_015518735.1">
    <property type="nucleotide sequence ID" value="XM_015663249.2"/>
</dbReference>
<dbReference type="InterPro" id="IPR004302">
    <property type="entry name" value="Cellulose/chitin-bd_N"/>
</dbReference>
<sequence length="224" mass="24755">MRGTALHQTVASSWLIILHLVGGIFGHGMLVDPVNRSSMWRKGYSTPINYNDNENFCGGYAKQWSENSGQCGICGDDYALKQPRPNENTGTYGNGIIVATYEQGSWVNLTVMITANHRGYFNFNICPLEDGPEVIETEDCFEMYPLILDEGSYDYTLATSATGSYTATVKLPDSLVCEHCVLRWHWRTGNNWGLCSTDDGFGQTGSLGCGPQETFRTCSDISIL</sequence>
<reference evidence="4" key="1">
    <citation type="submission" date="2025-08" db="UniProtKB">
        <authorList>
            <consortium name="RefSeq"/>
        </authorList>
    </citation>
    <scope>IDENTIFICATION</scope>
    <source>
        <tissue evidence="4">Thorax and Abdomen</tissue>
    </source>
</reference>
<evidence type="ECO:0000313" key="4">
    <source>
        <dbReference type="RefSeq" id="XP_015518735.1"/>
    </source>
</evidence>
<name>A0A6J0BWB0_NEOLC</name>
<organism evidence="4">
    <name type="scientific">Neodiprion lecontei</name>
    <name type="common">Redheaded pine sawfly</name>
    <dbReference type="NCBI Taxonomy" id="441921"/>
    <lineage>
        <taxon>Eukaryota</taxon>
        <taxon>Metazoa</taxon>
        <taxon>Ecdysozoa</taxon>
        <taxon>Arthropoda</taxon>
        <taxon>Hexapoda</taxon>
        <taxon>Insecta</taxon>
        <taxon>Pterygota</taxon>
        <taxon>Neoptera</taxon>
        <taxon>Endopterygota</taxon>
        <taxon>Hymenoptera</taxon>
        <taxon>Tenthredinoidea</taxon>
        <taxon>Diprionidae</taxon>
        <taxon>Diprioninae</taxon>
        <taxon>Neodiprion</taxon>
    </lineage>
</organism>
<dbReference type="Proteomes" id="UP000829291">
    <property type="component" value="Chromosome 7"/>
</dbReference>
<keyword evidence="1" id="KW-1133">Transmembrane helix</keyword>
<dbReference type="KEGG" id="nlo:107223546"/>
<evidence type="ECO:0000256" key="1">
    <source>
        <dbReference type="SAM" id="Phobius"/>
    </source>
</evidence>
<dbReference type="PANTHER" id="PTHR21113">
    <property type="entry name" value="AGAP001705-PA"/>
    <property type="match status" value="1"/>
</dbReference>